<dbReference type="GO" id="GO:0016052">
    <property type="term" value="P:carbohydrate catabolic process"/>
    <property type="evidence" value="ECO:0007669"/>
    <property type="project" value="InterPro"/>
</dbReference>
<comment type="caution">
    <text evidence="11">The sequence shown here is derived from an EMBL/GenBank/DDBJ whole genome shotgun (WGS) entry which is preliminary data.</text>
</comment>
<dbReference type="FunFam" id="3.20.20.70:FF:000118">
    <property type="entry name" value="Alpha-galactosidase"/>
    <property type="match status" value="1"/>
</dbReference>
<evidence type="ECO:0000256" key="1">
    <source>
        <dbReference type="ARBA" id="ARBA00001255"/>
    </source>
</evidence>
<dbReference type="EC" id="3.2.1.22" evidence="3 6"/>
<feature type="binding site" evidence="8">
    <location>
        <position position="528"/>
    </location>
    <ligand>
        <name>substrate</name>
    </ligand>
</feature>
<dbReference type="Gene3D" id="2.60.40.1180">
    <property type="entry name" value="Golgi alpha-mannosidase II"/>
    <property type="match status" value="1"/>
</dbReference>
<comment type="similarity">
    <text evidence="2">Belongs to the glycosyl hydrolase 36 family.</text>
</comment>
<dbReference type="PANTHER" id="PTHR43053">
    <property type="entry name" value="GLYCOSIDASE FAMILY 31"/>
    <property type="match status" value="1"/>
</dbReference>
<evidence type="ECO:0000256" key="8">
    <source>
        <dbReference type="PIRSR" id="PIRSR005536-2"/>
    </source>
</evidence>
<gene>
    <name evidence="11" type="ORF">FHS19_005742</name>
</gene>
<dbReference type="Pfam" id="PF02065">
    <property type="entry name" value="Melibiase"/>
    <property type="match status" value="1"/>
</dbReference>
<feature type="binding site" evidence="8">
    <location>
        <position position="182"/>
    </location>
    <ligand>
        <name>substrate</name>
    </ligand>
</feature>
<protein>
    <recommendedName>
        <fullName evidence="3 6">Alpha-galactosidase</fullName>
        <ecNumber evidence="3 6">3.2.1.22</ecNumber>
    </recommendedName>
</protein>
<accession>A0A839TWF7</accession>
<dbReference type="Pfam" id="PF16874">
    <property type="entry name" value="Glyco_hydro_36C"/>
    <property type="match status" value="1"/>
</dbReference>
<evidence type="ECO:0000256" key="3">
    <source>
        <dbReference type="ARBA" id="ARBA00012755"/>
    </source>
</evidence>
<dbReference type="InterPro" id="IPR002252">
    <property type="entry name" value="Glyco_hydro_36"/>
</dbReference>
<feature type="domain" description="Glycosyl hydrolase family 36 C-terminal" evidence="9">
    <location>
        <begin position="629"/>
        <end position="703"/>
    </location>
</feature>
<evidence type="ECO:0000259" key="10">
    <source>
        <dbReference type="Pfam" id="PF16875"/>
    </source>
</evidence>
<reference evidence="11 12" key="1">
    <citation type="submission" date="2020-08" db="EMBL/GenBank/DDBJ databases">
        <title>Genomic Encyclopedia of Type Strains, Phase III (KMG-III): the genomes of soil and plant-associated and newly described type strains.</title>
        <authorList>
            <person name="Whitman W."/>
        </authorList>
    </citation>
    <scope>NUCLEOTIDE SEQUENCE [LARGE SCALE GENOMIC DNA]</scope>
    <source>
        <strain evidence="11 12">CECT 5831</strain>
    </source>
</reference>
<sequence>MGNVDIQFEFEEKQRIFAIHTQRSSYVFGINERDRLQHLYWGEPVTIEDCAPLLRGQSHSSFDAEVDMEAEEYSFWGGVNYNEPSLKVRMPDGVRDLSAGYVRHEIREEDGRQTLVIVLKDRVYPLEAHLLYRVIPEYDLIERSARIVNTGGDDIVLESVQSAAWSLPDLRDYRLTHVTGKWSGEFQLRRNVLSEGKKVLESRRGFTDSHANPWFAVDEGLATETDGRVWFGALAWSGNWKITAEKTVFNHVRVTGGINDFDSEWVLGAGESFDAPWFVGGYTAGGFGGMSRNLHQYQYAYVLPGREPRKVLYNSWEATYFNVNAADQMALAERAARMGVELFVVDDGWFGQRNHDRAGLGDWYVNKEKFPNGLGELIGKVHDLGMEFGIWVEPEAVNPDSDLYRAHPDWVYHFETRPRTELRNQLLLNISKPEVKAYILQFMTELLQNHRIKFIKWDMNRTVTEPGMKDHPLHRQKELWIRHVQSLYEIWAELRRRFPQVEFETCAGGGARIDLGIFRYADQSWPSDNTDAFDRLSIQEGFSYTYAPRMMTCWVTESPTGMNKRNVSLKYRFHSAMMGTLGIGSNLNEWSDELIEQSGDFIRQYKAIRPLVQFGSQYRLADLQHKGVTAVQYVDEAGTDSVVFAFLHSQRLGEPLPRLRLQGLQADRAYAIEGLPGSWSGRALMNVGVELPLRGDFDSLLYRVTAVE</sequence>
<proteinExistence type="inferred from homology"/>
<evidence type="ECO:0000256" key="5">
    <source>
        <dbReference type="ARBA" id="ARBA00023295"/>
    </source>
</evidence>
<feature type="active site" description="Nucleophile" evidence="7">
    <location>
        <position position="458"/>
    </location>
</feature>
<dbReference type="InterPro" id="IPR013785">
    <property type="entry name" value="Aldolase_TIM"/>
</dbReference>
<dbReference type="InterPro" id="IPR050985">
    <property type="entry name" value="Alpha-glycosidase_related"/>
</dbReference>
<dbReference type="Gene3D" id="3.20.20.70">
    <property type="entry name" value="Aldolase class I"/>
    <property type="match status" value="1"/>
</dbReference>
<evidence type="ECO:0000256" key="7">
    <source>
        <dbReference type="PIRSR" id="PIRSR005536-1"/>
    </source>
</evidence>
<dbReference type="Gene3D" id="2.70.98.60">
    <property type="entry name" value="alpha-galactosidase from lactobacil brevis"/>
    <property type="match status" value="1"/>
</dbReference>
<feature type="active site" description="Proton donor" evidence="7">
    <location>
        <position position="528"/>
    </location>
</feature>
<dbReference type="InterPro" id="IPR038417">
    <property type="entry name" value="Alpga-gal_N_sf"/>
</dbReference>
<dbReference type="AlphaFoldDB" id="A0A839TWF7"/>
<dbReference type="InterPro" id="IPR031705">
    <property type="entry name" value="Glyco_hydro_36_C"/>
</dbReference>
<dbReference type="Pfam" id="PF16875">
    <property type="entry name" value="Glyco_hydro_36N"/>
    <property type="match status" value="1"/>
</dbReference>
<dbReference type="RefSeq" id="WP_183585418.1">
    <property type="nucleotide sequence ID" value="NZ_JACHXJ010000006.1"/>
</dbReference>
<dbReference type="PIRSF" id="PIRSF005536">
    <property type="entry name" value="Agal"/>
    <property type="match status" value="1"/>
</dbReference>
<organism evidence="11 12">
    <name type="scientific">Paenibacillus rhizosphaerae</name>
    <dbReference type="NCBI Taxonomy" id="297318"/>
    <lineage>
        <taxon>Bacteria</taxon>
        <taxon>Bacillati</taxon>
        <taxon>Bacillota</taxon>
        <taxon>Bacilli</taxon>
        <taxon>Bacillales</taxon>
        <taxon>Paenibacillaceae</taxon>
        <taxon>Paenibacillus</taxon>
    </lineage>
</organism>
<dbReference type="PANTHER" id="PTHR43053:SF3">
    <property type="entry name" value="ALPHA-GALACTOSIDASE C-RELATED"/>
    <property type="match status" value="1"/>
</dbReference>
<feature type="binding site" evidence="8">
    <location>
        <begin position="346"/>
        <end position="347"/>
    </location>
    <ligand>
        <name>substrate</name>
    </ligand>
</feature>
<dbReference type="InterPro" id="IPR017853">
    <property type="entry name" value="GH"/>
</dbReference>
<evidence type="ECO:0000313" key="12">
    <source>
        <dbReference type="Proteomes" id="UP000517523"/>
    </source>
</evidence>
<dbReference type="Proteomes" id="UP000517523">
    <property type="component" value="Unassembled WGS sequence"/>
</dbReference>
<feature type="domain" description="Glycosyl hydrolase family 36 N-terminal" evidence="10">
    <location>
        <begin position="35"/>
        <end position="267"/>
    </location>
</feature>
<keyword evidence="4 6" id="KW-0378">Hydrolase</keyword>
<evidence type="ECO:0000256" key="2">
    <source>
        <dbReference type="ARBA" id="ARBA00006202"/>
    </source>
</evidence>
<keyword evidence="5 6" id="KW-0326">Glycosidase</keyword>
<dbReference type="PROSITE" id="PS00512">
    <property type="entry name" value="ALPHA_GALACTOSIDASE"/>
    <property type="match status" value="1"/>
</dbReference>
<feature type="binding site" evidence="8">
    <location>
        <begin position="456"/>
        <end position="460"/>
    </location>
    <ligand>
        <name>substrate</name>
    </ligand>
</feature>
<dbReference type="EMBL" id="JACHXJ010000006">
    <property type="protein sequence ID" value="MBB3131022.1"/>
    <property type="molecule type" value="Genomic_DNA"/>
</dbReference>
<evidence type="ECO:0000256" key="4">
    <source>
        <dbReference type="ARBA" id="ARBA00022801"/>
    </source>
</evidence>
<feature type="binding site" evidence="8">
    <location>
        <position position="506"/>
    </location>
    <ligand>
        <name>substrate</name>
    </ligand>
</feature>
<dbReference type="GO" id="GO:0004557">
    <property type="term" value="F:alpha-galactosidase activity"/>
    <property type="evidence" value="ECO:0007669"/>
    <property type="project" value="UniProtKB-UniRule"/>
</dbReference>
<feature type="binding site" evidence="8">
    <location>
        <position position="423"/>
    </location>
    <ligand>
        <name>substrate</name>
    </ligand>
</feature>
<dbReference type="InterPro" id="IPR000111">
    <property type="entry name" value="Glyco_hydro_27/36_CS"/>
</dbReference>
<dbReference type="PRINTS" id="PR00743">
    <property type="entry name" value="GLHYDRLASE36"/>
</dbReference>
<dbReference type="InterPro" id="IPR031704">
    <property type="entry name" value="Glyco_hydro_36_N"/>
</dbReference>
<dbReference type="SUPFAM" id="SSF51445">
    <property type="entry name" value="(Trans)glycosidases"/>
    <property type="match status" value="1"/>
</dbReference>
<evidence type="ECO:0000313" key="11">
    <source>
        <dbReference type="EMBL" id="MBB3131022.1"/>
    </source>
</evidence>
<evidence type="ECO:0000256" key="6">
    <source>
        <dbReference type="PIRNR" id="PIRNR005536"/>
    </source>
</evidence>
<evidence type="ECO:0000259" key="9">
    <source>
        <dbReference type="Pfam" id="PF16874"/>
    </source>
</evidence>
<dbReference type="InterPro" id="IPR013780">
    <property type="entry name" value="Glyco_hydro_b"/>
</dbReference>
<comment type="catalytic activity">
    <reaction evidence="1 6">
        <text>Hydrolysis of terminal, non-reducing alpha-D-galactose residues in alpha-D-galactosides, including galactose oligosaccharides, galactomannans and galactolipids.</text>
        <dbReference type="EC" id="3.2.1.22"/>
    </reaction>
</comment>
<name>A0A839TWF7_9BACL</name>
<dbReference type="CDD" id="cd14791">
    <property type="entry name" value="GH36"/>
    <property type="match status" value="1"/>
</dbReference>